<dbReference type="InterPro" id="IPR057739">
    <property type="entry name" value="Glyco_hydro_29_N"/>
</dbReference>
<evidence type="ECO:0000259" key="8">
    <source>
        <dbReference type="Pfam" id="PF01120"/>
    </source>
</evidence>
<accession>A0A6C2UDA2</accession>
<proteinExistence type="inferred from homology"/>
<dbReference type="GO" id="GO:0005764">
    <property type="term" value="C:lysosome"/>
    <property type="evidence" value="ECO:0007669"/>
    <property type="project" value="TreeGrafter"/>
</dbReference>
<evidence type="ECO:0000256" key="1">
    <source>
        <dbReference type="ARBA" id="ARBA00004071"/>
    </source>
</evidence>
<dbReference type="AlphaFoldDB" id="A0A6C2UDA2"/>
<dbReference type="EMBL" id="CAAHFH010000001">
    <property type="protein sequence ID" value="VGO18168.1"/>
    <property type="molecule type" value="Genomic_DNA"/>
</dbReference>
<dbReference type="SMART" id="SM00812">
    <property type="entry name" value="Alpha_L_fucos"/>
    <property type="match status" value="1"/>
</dbReference>
<feature type="signal peptide" evidence="7">
    <location>
        <begin position="1"/>
        <end position="20"/>
    </location>
</feature>
<dbReference type="PANTHER" id="PTHR10030">
    <property type="entry name" value="ALPHA-L-FUCOSIDASE"/>
    <property type="match status" value="1"/>
</dbReference>
<dbReference type="GO" id="GO:0016139">
    <property type="term" value="P:glycoside catabolic process"/>
    <property type="evidence" value="ECO:0007669"/>
    <property type="project" value="TreeGrafter"/>
</dbReference>
<name>A0A6C2UDA2_9BACT</name>
<dbReference type="InterPro" id="IPR016286">
    <property type="entry name" value="FUC_metazoa-typ"/>
</dbReference>
<keyword evidence="4 7" id="KW-0732">Signal</keyword>
<evidence type="ECO:0000256" key="4">
    <source>
        <dbReference type="ARBA" id="ARBA00022729"/>
    </source>
</evidence>
<keyword evidence="5" id="KW-0378">Hydrolase</keyword>
<evidence type="ECO:0000256" key="2">
    <source>
        <dbReference type="ARBA" id="ARBA00007951"/>
    </source>
</evidence>
<dbReference type="RefSeq" id="WP_136059681.1">
    <property type="nucleotide sequence ID" value="NZ_CAAHFH010000001.1"/>
</dbReference>
<comment type="similarity">
    <text evidence="2">Belongs to the glycosyl hydrolase 29 family.</text>
</comment>
<dbReference type="PRINTS" id="PR00741">
    <property type="entry name" value="GLHYDRLASE29"/>
</dbReference>
<feature type="domain" description="Glycoside hydrolase family 29 N-terminal" evidence="8">
    <location>
        <begin position="37"/>
        <end position="361"/>
    </location>
</feature>
<dbReference type="Pfam" id="PF01120">
    <property type="entry name" value="Alpha_L_fucos"/>
    <property type="match status" value="1"/>
</dbReference>
<reference evidence="9 10" key="1">
    <citation type="submission" date="2019-04" db="EMBL/GenBank/DDBJ databases">
        <authorList>
            <person name="Van Vliet M D."/>
        </authorList>
    </citation>
    <scope>NUCLEOTIDE SEQUENCE [LARGE SCALE GENOMIC DNA]</scope>
    <source>
        <strain evidence="9 10">F21</strain>
    </source>
</reference>
<dbReference type="InterPro" id="IPR017853">
    <property type="entry name" value="GH"/>
</dbReference>
<keyword evidence="6" id="KW-0326">Glycosidase</keyword>
<evidence type="ECO:0000313" key="10">
    <source>
        <dbReference type="Proteomes" id="UP000346198"/>
    </source>
</evidence>
<gene>
    <name evidence="9" type="ORF">SCARR_00219</name>
</gene>
<dbReference type="PANTHER" id="PTHR10030:SF37">
    <property type="entry name" value="ALPHA-L-FUCOSIDASE-RELATED"/>
    <property type="match status" value="1"/>
</dbReference>
<sequence>MKKNVIRCVLMCLFPLTGFSEVQTEAAGNAATVHHVERDNDERLAWWREAKFGLFVHWGVYVVLAGEYQGETVPGIGEWIQYKKQIPKQEYLKDYAGKFNPTEFNANAFVRMARDAGMKFIVITAKHHDGFAMYDSAVSAYNMVDATPYGKDPLKALAKACKKYDIRLGFYYSHRIDWEHPDAICDRYNDWDYNPTNAVFDRYWKEKSMPQVKELLSQYGDVSLLWVDMARGLDIKYAREMAEMARSLQPDILINSRIMDEGYEGPGMELWDYETSSDNYIHPQLDMKDWEAIVTTTDSWGHKKVDTNFRSAKQIVQVLVSVVSKGGNLLLNVGPDATGVVDPAIQQHLKNVGVWLDHYGETVYSAKGTPFSRTHDWGVITRKPGILYLNVFEWPAGGFIDLSGLQNKVKSVYALTEEGKLPLSYKQKVIKNTSVHHLNVMLPDRPVSVLNTVIAVEHEGDLEIDQSMVQDARCITRLDFFNAERDDEAKKLAWDFNVLRPGRYKVKLISSESQHHENPEWVGGGQSATLQVNGKATEFVLKQDGVLKNFNQIPWNYVISRIGDVEFEKPGDYTLELSGLDLAYEKYRTKGLALNYVELVPIEQP</sequence>
<dbReference type="Proteomes" id="UP000346198">
    <property type="component" value="Unassembled WGS sequence"/>
</dbReference>
<comment type="function">
    <text evidence="1">Alpha-L-fucosidase is responsible for hydrolyzing the alpha-1,6-linked fucose joined to the reducing-end N-acetylglucosamine of the carbohydrate moieties of glycoproteins.</text>
</comment>
<evidence type="ECO:0000256" key="3">
    <source>
        <dbReference type="ARBA" id="ARBA00012662"/>
    </source>
</evidence>
<evidence type="ECO:0000256" key="6">
    <source>
        <dbReference type="ARBA" id="ARBA00023295"/>
    </source>
</evidence>
<dbReference type="Gene3D" id="3.20.20.80">
    <property type="entry name" value="Glycosidases"/>
    <property type="match status" value="1"/>
</dbReference>
<dbReference type="EC" id="3.2.1.51" evidence="3"/>
<dbReference type="InterPro" id="IPR000933">
    <property type="entry name" value="Glyco_hydro_29"/>
</dbReference>
<evidence type="ECO:0000313" key="9">
    <source>
        <dbReference type="EMBL" id="VGO18168.1"/>
    </source>
</evidence>
<evidence type="ECO:0000256" key="7">
    <source>
        <dbReference type="SAM" id="SignalP"/>
    </source>
</evidence>
<feature type="chain" id="PRO_5025678454" description="alpha-L-fucosidase" evidence="7">
    <location>
        <begin position="21"/>
        <end position="605"/>
    </location>
</feature>
<organism evidence="9 10">
    <name type="scientific">Pontiella sulfatireligans</name>
    <dbReference type="NCBI Taxonomy" id="2750658"/>
    <lineage>
        <taxon>Bacteria</taxon>
        <taxon>Pseudomonadati</taxon>
        <taxon>Kiritimatiellota</taxon>
        <taxon>Kiritimatiellia</taxon>
        <taxon>Kiritimatiellales</taxon>
        <taxon>Pontiellaceae</taxon>
        <taxon>Pontiella</taxon>
    </lineage>
</organism>
<protein>
    <recommendedName>
        <fullName evidence="3">alpha-L-fucosidase</fullName>
        <ecNumber evidence="3">3.2.1.51</ecNumber>
    </recommendedName>
</protein>
<evidence type="ECO:0000256" key="5">
    <source>
        <dbReference type="ARBA" id="ARBA00022801"/>
    </source>
</evidence>
<dbReference type="Gene3D" id="2.60.40.1180">
    <property type="entry name" value="Golgi alpha-mannosidase II"/>
    <property type="match status" value="1"/>
</dbReference>
<dbReference type="GO" id="GO:0004560">
    <property type="term" value="F:alpha-L-fucosidase activity"/>
    <property type="evidence" value="ECO:0007669"/>
    <property type="project" value="InterPro"/>
</dbReference>
<keyword evidence="10" id="KW-1185">Reference proteome</keyword>
<dbReference type="GO" id="GO:0006004">
    <property type="term" value="P:fucose metabolic process"/>
    <property type="evidence" value="ECO:0007669"/>
    <property type="project" value="InterPro"/>
</dbReference>
<dbReference type="SUPFAM" id="SSF51445">
    <property type="entry name" value="(Trans)glycosidases"/>
    <property type="match status" value="1"/>
</dbReference>
<dbReference type="InterPro" id="IPR013780">
    <property type="entry name" value="Glyco_hydro_b"/>
</dbReference>